<dbReference type="EMBL" id="BSXU01002247">
    <property type="protein sequence ID" value="GMG35734.1"/>
    <property type="molecule type" value="Genomic_DNA"/>
</dbReference>
<accession>A0A9W6YZL9</accession>
<dbReference type="Proteomes" id="UP001165063">
    <property type="component" value="Unassembled WGS sequence"/>
</dbReference>
<gene>
    <name evidence="2" type="ORF">Amon01_000457200</name>
</gene>
<evidence type="ECO:0000313" key="3">
    <source>
        <dbReference type="Proteomes" id="UP001165063"/>
    </source>
</evidence>
<evidence type="ECO:0000313" key="2">
    <source>
        <dbReference type="EMBL" id="GMG35734.1"/>
    </source>
</evidence>
<sequence>MMPDNNNKIQRKRRNTGEHVSRYPKHRKPRDYSPGYYIDSCYYKHPPSVKRLSFGRRTTYDYWGPKTEPFNYPTDASLFKIFAIGAEYQSISAFRKPDGTSLFHCCGKELLQDKLFCKRMFLRFKNLKGKQGTQVKPDGSILKKNPRRYDEIYKLDDFEPALLKTKRNISNKYWEENPKAYPTARTFTGHIFTPESRALYDAHCLKYMKKAFIALSRQSTQMPPVPKIIRTTRRVDGYTDIVMDQYPCTVKDLKEYTASIHITIAKQRNFRATRVIEK</sequence>
<name>A0A9W6YZL9_AMBMO</name>
<reference evidence="2" key="1">
    <citation type="submission" date="2023-04" db="EMBL/GenBank/DDBJ databases">
        <title>Ambrosiozyma monospora NBRC 1965.</title>
        <authorList>
            <person name="Ichikawa N."/>
            <person name="Sato H."/>
            <person name="Tonouchi N."/>
        </authorList>
    </citation>
    <scope>NUCLEOTIDE SEQUENCE</scope>
    <source>
        <strain evidence="2">NBRC 1965</strain>
    </source>
</reference>
<evidence type="ECO:0000256" key="1">
    <source>
        <dbReference type="SAM" id="MobiDB-lite"/>
    </source>
</evidence>
<feature type="region of interest" description="Disordered" evidence="1">
    <location>
        <begin position="1"/>
        <end position="31"/>
    </location>
</feature>
<keyword evidence="3" id="KW-1185">Reference proteome</keyword>
<comment type="caution">
    <text evidence="2">The sequence shown here is derived from an EMBL/GenBank/DDBJ whole genome shotgun (WGS) entry which is preliminary data.</text>
</comment>
<organism evidence="2 3">
    <name type="scientific">Ambrosiozyma monospora</name>
    <name type="common">Yeast</name>
    <name type="synonym">Endomycopsis monosporus</name>
    <dbReference type="NCBI Taxonomy" id="43982"/>
    <lineage>
        <taxon>Eukaryota</taxon>
        <taxon>Fungi</taxon>
        <taxon>Dikarya</taxon>
        <taxon>Ascomycota</taxon>
        <taxon>Saccharomycotina</taxon>
        <taxon>Pichiomycetes</taxon>
        <taxon>Pichiales</taxon>
        <taxon>Pichiaceae</taxon>
        <taxon>Ambrosiozyma</taxon>
    </lineage>
</organism>
<dbReference type="AlphaFoldDB" id="A0A9W6YZL9"/>
<proteinExistence type="predicted"/>
<protein>
    <submittedName>
        <fullName evidence="2">Unnamed protein product</fullName>
    </submittedName>
</protein>